<dbReference type="EMBL" id="CAXKWB010024351">
    <property type="protein sequence ID" value="CAL4126206.1"/>
    <property type="molecule type" value="Genomic_DNA"/>
</dbReference>
<evidence type="ECO:0000313" key="9">
    <source>
        <dbReference type="EMBL" id="CAL4126206.1"/>
    </source>
</evidence>
<protein>
    <recommendedName>
        <fullName evidence="4">6-pyruvoyltetrahydropterin synthase</fullName>
        <ecNumber evidence="4">4.2.3.12</ecNumber>
    </recommendedName>
</protein>
<evidence type="ECO:0000256" key="3">
    <source>
        <dbReference type="ARBA" id="ARBA00009164"/>
    </source>
</evidence>
<dbReference type="EC" id="4.2.3.12" evidence="4"/>
<dbReference type="FunFam" id="3.30.479.10:FF:000003">
    <property type="entry name" value="6-pyruvoyl tetrahydrobiopterin synthase"/>
    <property type="match status" value="1"/>
</dbReference>
<keyword evidence="6" id="KW-0862">Zinc</keyword>
<dbReference type="GO" id="GO:0005739">
    <property type="term" value="C:mitochondrion"/>
    <property type="evidence" value="ECO:0007669"/>
    <property type="project" value="TreeGrafter"/>
</dbReference>
<dbReference type="InterPro" id="IPR007115">
    <property type="entry name" value="6-PTP_synth/QueD"/>
</dbReference>
<evidence type="ECO:0000256" key="7">
    <source>
        <dbReference type="ARBA" id="ARBA00023007"/>
    </source>
</evidence>
<sequence>MATNSAVSSARGGDKRPVAYVTRVEKFSACHRLHSYESINTQKNVFFEPGADPEGAKGHYNIEVTVRGPVDSTTGMVINITDLKDIINIAVMDKMDHKHLDLDVPDFRDSTLVSTTENVAVVIYEGIKGHLPSHVNLYEVKIHETDKNIVIYRGEYE</sequence>
<evidence type="ECO:0000256" key="8">
    <source>
        <dbReference type="ARBA" id="ARBA00023239"/>
    </source>
</evidence>
<evidence type="ECO:0000256" key="1">
    <source>
        <dbReference type="ARBA" id="ARBA00001947"/>
    </source>
</evidence>
<dbReference type="AlphaFoldDB" id="A0AAV2RKF9"/>
<evidence type="ECO:0000256" key="6">
    <source>
        <dbReference type="ARBA" id="ARBA00022833"/>
    </source>
</evidence>
<evidence type="ECO:0000256" key="5">
    <source>
        <dbReference type="ARBA" id="ARBA00022723"/>
    </source>
</evidence>
<keyword evidence="10" id="KW-1185">Reference proteome</keyword>
<dbReference type="InterPro" id="IPR038418">
    <property type="entry name" value="6-PTP_synth/QueD_sf"/>
</dbReference>
<dbReference type="Proteomes" id="UP001497623">
    <property type="component" value="Unassembled WGS sequence"/>
</dbReference>
<proteinExistence type="inferred from homology"/>
<comment type="cofactor">
    <cofactor evidence="1">
        <name>Zn(2+)</name>
        <dbReference type="ChEBI" id="CHEBI:29105"/>
    </cofactor>
</comment>
<organism evidence="9 10">
    <name type="scientific">Meganyctiphanes norvegica</name>
    <name type="common">Northern krill</name>
    <name type="synonym">Thysanopoda norvegica</name>
    <dbReference type="NCBI Taxonomy" id="48144"/>
    <lineage>
        <taxon>Eukaryota</taxon>
        <taxon>Metazoa</taxon>
        <taxon>Ecdysozoa</taxon>
        <taxon>Arthropoda</taxon>
        <taxon>Crustacea</taxon>
        <taxon>Multicrustacea</taxon>
        <taxon>Malacostraca</taxon>
        <taxon>Eumalacostraca</taxon>
        <taxon>Eucarida</taxon>
        <taxon>Euphausiacea</taxon>
        <taxon>Euphausiidae</taxon>
        <taxon>Meganyctiphanes</taxon>
    </lineage>
</organism>
<comment type="pathway">
    <text evidence="2">Cofactor biosynthesis; tetrahydrobiopterin biosynthesis; tetrahydrobiopterin from 7,8-dihydroneopterin triphosphate: step 1/3.</text>
</comment>
<keyword evidence="7" id="KW-0783">Tetrahydrobiopterin biosynthesis</keyword>
<dbReference type="PANTHER" id="PTHR12589:SF7">
    <property type="entry name" value="6-PYRUVOYL TETRAHYDROBIOPTERIN SYNTHASE"/>
    <property type="match status" value="1"/>
</dbReference>
<dbReference type="SUPFAM" id="SSF55620">
    <property type="entry name" value="Tetrahydrobiopterin biosynthesis enzymes-like"/>
    <property type="match status" value="1"/>
</dbReference>
<keyword evidence="5" id="KW-0479">Metal-binding</keyword>
<evidence type="ECO:0000256" key="2">
    <source>
        <dbReference type="ARBA" id="ARBA00005126"/>
    </source>
</evidence>
<keyword evidence="8" id="KW-0456">Lyase</keyword>
<accession>A0AAV2RKF9</accession>
<dbReference type="Gene3D" id="3.30.479.10">
    <property type="entry name" value="6-pyruvoyl tetrahydropterin synthase/QueD"/>
    <property type="match status" value="1"/>
</dbReference>
<dbReference type="GO" id="GO:0006729">
    <property type="term" value="P:tetrahydrobiopterin biosynthetic process"/>
    <property type="evidence" value="ECO:0007669"/>
    <property type="project" value="UniProtKB-KW"/>
</dbReference>
<comment type="caution">
    <text evidence="9">The sequence shown here is derived from an EMBL/GenBank/DDBJ whole genome shotgun (WGS) entry which is preliminary data.</text>
</comment>
<dbReference type="PANTHER" id="PTHR12589">
    <property type="entry name" value="PYRUVOYL TETRAHYDROBIOPTERIN SYNTHASE"/>
    <property type="match status" value="1"/>
</dbReference>
<dbReference type="Pfam" id="PF01242">
    <property type="entry name" value="PTPS"/>
    <property type="match status" value="1"/>
</dbReference>
<name>A0AAV2RKF9_MEGNR</name>
<comment type="similarity">
    <text evidence="3">Belongs to the PTPS family.</text>
</comment>
<reference evidence="9 10" key="1">
    <citation type="submission" date="2024-05" db="EMBL/GenBank/DDBJ databases">
        <authorList>
            <person name="Wallberg A."/>
        </authorList>
    </citation>
    <scope>NUCLEOTIDE SEQUENCE [LARGE SCALE GENOMIC DNA]</scope>
</reference>
<dbReference type="GO" id="GO:0003874">
    <property type="term" value="F:6-pyruvoyltetrahydropterin synthase activity"/>
    <property type="evidence" value="ECO:0007669"/>
    <property type="project" value="UniProtKB-EC"/>
</dbReference>
<gene>
    <name evidence="9" type="ORF">MNOR_LOCUS25471</name>
</gene>
<evidence type="ECO:0000256" key="4">
    <source>
        <dbReference type="ARBA" id="ARBA00013100"/>
    </source>
</evidence>
<dbReference type="GO" id="GO:0046872">
    <property type="term" value="F:metal ion binding"/>
    <property type="evidence" value="ECO:0007669"/>
    <property type="project" value="UniProtKB-KW"/>
</dbReference>
<evidence type="ECO:0000313" key="10">
    <source>
        <dbReference type="Proteomes" id="UP001497623"/>
    </source>
</evidence>